<dbReference type="InterPro" id="IPR008906">
    <property type="entry name" value="HATC_C_dom"/>
</dbReference>
<dbReference type="OrthoDB" id="6619146at2759"/>
<proteinExistence type="predicted"/>
<dbReference type="AlphaFoldDB" id="A0A8R2BBK3"/>
<reference evidence="2" key="2">
    <citation type="submission" date="2022-06" db="UniProtKB">
        <authorList>
            <consortium name="EnsemblMetazoa"/>
        </authorList>
    </citation>
    <scope>IDENTIFICATION</scope>
</reference>
<dbReference type="Proteomes" id="UP000007819">
    <property type="component" value="Unassembled WGS sequence"/>
</dbReference>
<organism evidence="2 3">
    <name type="scientific">Acyrthosiphon pisum</name>
    <name type="common">Pea aphid</name>
    <dbReference type="NCBI Taxonomy" id="7029"/>
    <lineage>
        <taxon>Eukaryota</taxon>
        <taxon>Metazoa</taxon>
        <taxon>Ecdysozoa</taxon>
        <taxon>Arthropoda</taxon>
        <taxon>Hexapoda</taxon>
        <taxon>Insecta</taxon>
        <taxon>Pterygota</taxon>
        <taxon>Neoptera</taxon>
        <taxon>Paraneoptera</taxon>
        <taxon>Hemiptera</taxon>
        <taxon>Sternorrhyncha</taxon>
        <taxon>Aphidomorpha</taxon>
        <taxon>Aphidoidea</taxon>
        <taxon>Aphididae</taxon>
        <taxon>Macrosiphini</taxon>
        <taxon>Acyrthosiphon</taxon>
    </lineage>
</organism>
<protein>
    <recommendedName>
        <fullName evidence="1">HAT C-terminal dimerisation domain-containing protein</fullName>
    </recommendedName>
</protein>
<reference evidence="3" key="1">
    <citation type="submission" date="2010-06" db="EMBL/GenBank/DDBJ databases">
        <authorList>
            <person name="Jiang H."/>
            <person name="Abraham K."/>
            <person name="Ali S."/>
            <person name="Alsbrooks S.L."/>
            <person name="Anim B.N."/>
            <person name="Anosike U.S."/>
            <person name="Attaway T."/>
            <person name="Bandaranaike D.P."/>
            <person name="Battles P.K."/>
            <person name="Bell S.N."/>
            <person name="Bell A.V."/>
            <person name="Beltran B."/>
            <person name="Bickham C."/>
            <person name="Bustamante Y."/>
            <person name="Caleb T."/>
            <person name="Canada A."/>
            <person name="Cardenas V."/>
            <person name="Carter K."/>
            <person name="Chacko J."/>
            <person name="Chandrabose M.N."/>
            <person name="Chavez D."/>
            <person name="Chavez A."/>
            <person name="Chen L."/>
            <person name="Chu H.-S."/>
            <person name="Claassen K.J."/>
            <person name="Cockrell R."/>
            <person name="Collins M."/>
            <person name="Cooper J.A."/>
            <person name="Cree A."/>
            <person name="Curry S.M."/>
            <person name="Da Y."/>
            <person name="Dao M.D."/>
            <person name="Das B."/>
            <person name="Davila M.-L."/>
            <person name="Davy-Carroll L."/>
            <person name="Denson S."/>
            <person name="Dinh H."/>
            <person name="Ebong V.E."/>
            <person name="Edwards J.R."/>
            <person name="Egan A."/>
            <person name="El-Daye J."/>
            <person name="Escobedo L."/>
            <person name="Fernandez S."/>
            <person name="Fernando P.R."/>
            <person name="Flagg N."/>
            <person name="Forbes L.D."/>
            <person name="Fowler R.G."/>
            <person name="Fu Q."/>
            <person name="Gabisi R.A."/>
            <person name="Ganer J."/>
            <person name="Garbino Pronczuk A."/>
            <person name="Garcia R.M."/>
            <person name="Garner T."/>
            <person name="Garrett T.E."/>
            <person name="Gonzalez D.A."/>
            <person name="Hamid H."/>
            <person name="Hawkins E.S."/>
            <person name="Hirani K."/>
            <person name="Hogues M.E."/>
            <person name="Hollins B."/>
            <person name="Hsiao C.-H."/>
            <person name="Jabil R."/>
            <person name="James M.L."/>
            <person name="Jhangiani S.N."/>
            <person name="Johnson B."/>
            <person name="Johnson Q."/>
            <person name="Joshi V."/>
            <person name="Kalu J.B."/>
            <person name="Kam C."/>
            <person name="Kashfia A."/>
            <person name="Keebler J."/>
            <person name="Kisamo H."/>
            <person name="Kovar C.L."/>
            <person name="Lago L.A."/>
            <person name="Lai C.-Y."/>
            <person name="Laidlaw J."/>
            <person name="Lara F."/>
            <person name="Le T.-K."/>
            <person name="Lee S.L."/>
            <person name="Legall F.H."/>
            <person name="Lemon S.J."/>
            <person name="Lewis L.R."/>
            <person name="Li B."/>
            <person name="Liu Y."/>
            <person name="Liu Y.-S."/>
            <person name="Lopez J."/>
            <person name="Lozado R.J."/>
            <person name="Lu J."/>
            <person name="Madu R.C."/>
            <person name="Maheshwari M."/>
            <person name="Maheshwari R."/>
            <person name="Malloy K."/>
            <person name="Martinez E."/>
            <person name="Mathew T."/>
            <person name="Mercado I.C."/>
            <person name="Mercado C."/>
            <person name="Meyer B."/>
            <person name="Montgomery K."/>
            <person name="Morgan M.B."/>
            <person name="Munidasa M."/>
            <person name="Nazareth L.V."/>
            <person name="Nelson J."/>
            <person name="Ng B.M."/>
            <person name="Nguyen N.B."/>
            <person name="Nguyen P.Q."/>
            <person name="Nguyen T."/>
            <person name="Obregon M."/>
            <person name="Okwuonu G.O."/>
            <person name="Onwere C.G."/>
            <person name="Orozco G."/>
            <person name="Parra A."/>
            <person name="Patel S."/>
            <person name="Patil S."/>
            <person name="Perez A."/>
            <person name="Perez Y."/>
            <person name="Pham C."/>
            <person name="Primus E.L."/>
            <person name="Pu L.-L."/>
            <person name="Puazo M."/>
            <person name="Qin X."/>
            <person name="Quiroz J.B."/>
            <person name="Reese J."/>
            <person name="Richards S."/>
            <person name="Rives C.M."/>
            <person name="Robberts R."/>
            <person name="Ruiz S.J."/>
            <person name="Ruiz M.J."/>
            <person name="Santibanez J."/>
            <person name="Schneider B.W."/>
            <person name="Sisson I."/>
            <person name="Smith M."/>
            <person name="Sodergren E."/>
            <person name="Song X.-Z."/>
            <person name="Song B.B."/>
            <person name="Summersgill H."/>
            <person name="Thelus R."/>
            <person name="Thornton R.D."/>
            <person name="Trejos Z.Y."/>
            <person name="Usmani K."/>
            <person name="Vattathil S."/>
            <person name="Villasana D."/>
            <person name="Walker D.L."/>
            <person name="Wang S."/>
            <person name="Wang K."/>
            <person name="White C.S."/>
            <person name="Williams A.C."/>
            <person name="Williamson J."/>
            <person name="Wilson K."/>
            <person name="Woghiren I.O."/>
            <person name="Woodworth J.R."/>
            <person name="Worley K.C."/>
            <person name="Wright R.A."/>
            <person name="Wu W."/>
            <person name="Young L."/>
            <person name="Zhang L."/>
            <person name="Zhang J."/>
            <person name="Zhu Y."/>
            <person name="Muzny D.M."/>
            <person name="Weinstock G."/>
            <person name="Gibbs R.A."/>
        </authorList>
    </citation>
    <scope>NUCLEOTIDE SEQUENCE [LARGE SCALE GENOMIC DNA]</scope>
    <source>
        <strain evidence="3">LSR1</strain>
    </source>
</reference>
<dbReference type="EnsemblMetazoa" id="XM_008191732.1">
    <property type="protein sequence ID" value="XP_008189954.1"/>
    <property type="gene ID" value="LOC103311897"/>
</dbReference>
<sequence length="373" mass="42627">MKFHYAVLQTLEEIKNLEGVTDATVGATCSGLIDYFTLQRFLLTAFTFKKLFDILEVVTRQFQTHDMDILLATSIVTKTIDAIRKLRANNSFEEIIKLTDNFIDESDTDFTPLKNIRLRRVPKKADELTQDNPIVCPTKKFEVETYNAAIDVTLNELSDRFETTNIGPLIDIALLSYRRVQEVHNDPSMLPKDAFIELCKVYSKINRDCLISEYLQFCRNFNEFENNLNLPEVLHNVCNNDSSNDEGDNDDNNIELNTYDDLNETENDQRVIKNIGSTKKLFEMFCLAGLTSCFPNLYVALKISVTLPISSCSVERSFSKLKLIKSKLRTSMLQDRLENLMKISCEKDTDPVVDNIILSLAGKSSRLCKALVY</sequence>
<name>A0A8R2BBK3_ACYPI</name>
<dbReference type="PANTHER" id="PTHR46289:SF14">
    <property type="entry name" value="DUF4371 DOMAIN-CONTAINING PROTEIN"/>
    <property type="match status" value="1"/>
</dbReference>
<keyword evidence="3" id="KW-1185">Reference proteome</keyword>
<evidence type="ECO:0000313" key="2">
    <source>
        <dbReference type="EnsemblMetazoa" id="XP_008189954.1"/>
    </source>
</evidence>
<evidence type="ECO:0000259" key="1">
    <source>
        <dbReference type="Pfam" id="PF05699"/>
    </source>
</evidence>
<accession>A0A8R2BBK3</accession>
<dbReference type="InterPro" id="IPR052958">
    <property type="entry name" value="IFN-induced_PKR_regulator"/>
</dbReference>
<evidence type="ECO:0000313" key="3">
    <source>
        <dbReference type="Proteomes" id="UP000007819"/>
    </source>
</evidence>
<dbReference type="SUPFAM" id="SSF53098">
    <property type="entry name" value="Ribonuclease H-like"/>
    <property type="match status" value="1"/>
</dbReference>
<dbReference type="GO" id="GO:0046983">
    <property type="term" value="F:protein dimerization activity"/>
    <property type="evidence" value="ECO:0007669"/>
    <property type="project" value="InterPro"/>
</dbReference>
<dbReference type="Pfam" id="PF05699">
    <property type="entry name" value="Dimer_Tnp_hAT"/>
    <property type="match status" value="1"/>
</dbReference>
<feature type="domain" description="HAT C-terminal dimerisation" evidence="1">
    <location>
        <begin position="291"/>
        <end position="341"/>
    </location>
</feature>
<dbReference type="PANTHER" id="PTHR46289">
    <property type="entry name" value="52 KDA REPRESSOR OF THE INHIBITOR OF THE PROTEIN KINASE-LIKE PROTEIN-RELATED"/>
    <property type="match status" value="1"/>
</dbReference>
<dbReference type="RefSeq" id="XP_008189954.1">
    <property type="nucleotide sequence ID" value="XM_008191732.1"/>
</dbReference>
<dbReference type="KEGG" id="api:103311897"/>
<dbReference type="GeneID" id="103311897"/>
<dbReference type="InterPro" id="IPR012337">
    <property type="entry name" value="RNaseH-like_sf"/>
</dbReference>